<comment type="similarity">
    <text evidence="2">Belongs to the bacterial solute-binding protein 2 family.</text>
</comment>
<sequence>MRKIMLLLMVIFVLLGTAFCYAADVEPYDVAFIVKATDSDFWQYTIVGAKNAEFDLKGLVKITVYGPPSEADIDEQVAILENVVNTKPDAIVIASTSSEATSLVLDNAYKQGIKIVLIDNFVYDTGIHSFLATNNKVGGALAADNLVESLKAAGKPLEGKISLISAMAGVQVLVDRDDGFAARLKEIAPGLEVLPTRYVDNDIAVAANAAEDLLTANPDLLGFFADNNHTGDGVARVIEERSLQDKIVAVAYDSDPQEIDALRSGALKALIVQDPHGMGYKGVMFAFMAINGEPLPQYYDTGVYVITKENLDDSMWILDPFSRKKY</sequence>
<evidence type="ECO:0000313" key="6">
    <source>
        <dbReference type="EMBL" id="OQA60844.1"/>
    </source>
</evidence>
<evidence type="ECO:0000259" key="5">
    <source>
        <dbReference type="Pfam" id="PF13407"/>
    </source>
</evidence>
<comment type="subcellular location">
    <subcellularLocation>
        <location evidence="1">Cell envelope</location>
    </subcellularLocation>
</comment>
<dbReference type="Gene3D" id="3.40.50.2300">
    <property type="match status" value="2"/>
</dbReference>
<dbReference type="Pfam" id="PF13407">
    <property type="entry name" value="Peripla_BP_4"/>
    <property type="match status" value="1"/>
</dbReference>
<gene>
    <name evidence="6" type="primary">alsB_1</name>
    <name evidence="6" type="ORF">BWY41_00496</name>
</gene>
<reference evidence="6" key="1">
    <citation type="submission" date="2017-02" db="EMBL/GenBank/DDBJ databases">
        <title>Delving into the versatile metabolic prowess of the omnipresent phylum Bacteroidetes.</title>
        <authorList>
            <person name="Nobu M.K."/>
            <person name="Mei R."/>
            <person name="Narihiro T."/>
            <person name="Kuroda K."/>
            <person name="Liu W.-T."/>
        </authorList>
    </citation>
    <scope>NUCLEOTIDE SEQUENCE</scope>
    <source>
        <strain evidence="6">ADurb.Bin276</strain>
    </source>
</reference>
<feature type="domain" description="Periplasmic binding protein" evidence="5">
    <location>
        <begin position="30"/>
        <end position="293"/>
    </location>
</feature>
<dbReference type="AlphaFoldDB" id="A0A1V5T2K8"/>
<accession>A0A1V5T2K8</accession>
<dbReference type="SUPFAM" id="SSF53822">
    <property type="entry name" value="Periplasmic binding protein-like I"/>
    <property type="match status" value="1"/>
</dbReference>
<name>A0A1V5T2K8_9BACT</name>
<evidence type="ECO:0000256" key="4">
    <source>
        <dbReference type="SAM" id="SignalP"/>
    </source>
</evidence>
<evidence type="ECO:0000256" key="3">
    <source>
        <dbReference type="ARBA" id="ARBA00022729"/>
    </source>
</evidence>
<evidence type="ECO:0000256" key="2">
    <source>
        <dbReference type="ARBA" id="ARBA00007639"/>
    </source>
</evidence>
<organism evidence="6">
    <name type="scientific">Candidatus Atribacter allofermentans</name>
    <dbReference type="NCBI Taxonomy" id="1852833"/>
    <lineage>
        <taxon>Bacteria</taxon>
        <taxon>Pseudomonadati</taxon>
        <taxon>Atribacterota</taxon>
        <taxon>Atribacteria</taxon>
        <taxon>Atribacterales</taxon>
        <taxon>Atribacteraceae</taxon>
        <taxon>Atribacter</taxon>
    </lineage>
</organism>
<evidence type="ECO:0000256" key="1">
    <source>
        <dbReference type="ARBA" id="ARBA00004196"/>
    </source>
</evidence>
<dbReference type="Proteomes" id="UP000485569">
    <property type="component" value="Unassembled WGS sequence"/>
</dbReference>
<comment type="caution">
    <text evidence="6">The sequence shown here is derived from an EMBL/GenBank/DDBJ whole genome shotgun (WGS) entry which is preliminary data.</text>
</comment>
<protein>
    <submittedName>
        <fullName evidence="6">D-allose-binding periplasmic protein</fullName>
    </submittedName>
</protein>
<feature type="signal peptide" evidence="4">
    <location>
        <begin position="1"/>
        <end position="22"/>
    </location>
</feature>
<dbReference type="CDD" id="cd20008">
    <property type="entry name" value="PBP1_ABC_sugar_binding-like"/>
    <property type="match status" value="1"/>
</dbReference>
<dbReference type="GO" id="GO:0030246">
    <property type="term" value="F:carbohydrate binding"/>
    <property type="evidence" value="ECO:0007669"/>
    <property type="project" value="UniProtKB-ARBA"/>
</dbReference>
<proteinExistence type="inferred from homology"/>
<feature type="chain" id="PRO_5012912273" evidence="4">
    <location>
        <begin position="23"/>
        <end position="326"/>
    </location>
</feature>
<dbReference type="GO" id="GO:0030313">
    <property type="term" value="C:cell envelope"/>
    <property type="evidence" value="ECO:0007669"/>
    <property type="project" value="UniProtKB-SubCell"/>
</dbReference>
<dbReference type="PANTHER" id="PTHR46847:SF1">
    <property type="entry name" value="D-ALLOSE-BINDING PERIPLASMIC PROTEIN-RELATED"/>
    <property type="match status" value="1"/>
</dbReference>
<dbReference type="PANTHER" id="PTHR46847">
    <property type="entry name" value="D-ALLOSE-BINDING PERIPLASMIC PROTEIN-RELATED"/>
    <property type="match status" value="1"/>
</dbReference>
<dbReference type="InterPro" id="IPR028082">
    <property type="entry name" value="Peripla_BP_I"/>
</dbReference>
<keyword evidence="3 4" id="KW-0732">Signal</keyword>
<dbReference type="EMBL" id="MWBQ01000030">
    <property type="protein sequence ID" value="OQA60844.1"/>
    <property type="molecule type" value="Genomic_DNA"/>
</dbReference>
<dbReference type="InterPro" id="IPR025997">
    <property type="entry name" value="SBP_2_dom"/>
</dbReference>